<dbReference type="GO" id="GO:0031966">
    <property type="term" value="C:mitochondrial membrane"/>
    <property type="evidence" value="ECO:0007669"/>
    <property type="project" value="UniProtKB-SubCell"/>
</dbReference>
<keyword evidence="6 9" id="KW-1133">Transmembrane helix</keyword>
<evidence type="ECO:0000256" key="2">
    <source>
        <dbReference type="ARBA" id="ARBA00008472"/>
    </source>
</evidence>
<comment type="similarity">
    <text evidence="2 9">Belongs to the complex I subunit 3 family.</text>
</comment>
<accession>A0A343KJ64</accession>
<comment type="function">
    <text evidence="9">Core subunit of the mitochondrial membrane respiratory chain NADH dehydrogenase (Complex I) which catalyzes electron transfer from NADH through the respiratory chain, using ubiquinone as an electron acceptor. Essential for the catalytic activity of complex I.</text>
</comment>
<geneLocation type="mitochondrion" evidence="10"/>
<reference evidence="10" key="1">
    <citation type="journal article" date="2017" name="Sci. Rep.">
        <title>Deep-level phylogeny of Cicadomorpha inferred from mitochondrial genomes sequenced by NGS.</title>
        <authorList>
            <person name="Song N."/>
            <person name="Cai W."/>
            <person name="Li H."/>
        </authorList>
    </citation>
    <scope>NUCLEOTIDE SEQUENCE</scope>
</reference>
<keyword evidence="4 9" id="KW-0813">Transport</keyword>
<evidence type="ECO:0000256" key="7">
    <source>
        <dbReference type="ARBA" id="ARBA00023136"/>
    </source>
</evidence>
<evidence type="ECO:0000256" key="4">
    <source>
        <dbReference type="ARBA" id="ARBA00022448"/>
    </source>
</evidence>
<keyword evidence="9 10" id="KW-0496">Mitochondrion</keyword>
<feature type="transmembrane region" description="Helical" evidence="9">
    <location>
        <begin position="57"/>
        <end position="79"/>
    </location>
</feature>
<dbReference type="PANTHER" id="PTHR11058">
    <property type="entry name" value="NADH-UBIQUINONE OXIDOREDUCTASE CHAIN 3"/>
    <property type="match status" value="1"/>
</dbReference>
<keyword evidence="9" id="KW-1278">Translocase</keyword>
<organism evidence="10">
    <name type="scientific">Alobaldia tobae</name>
    <dbReference type="NCBI Taxonomy" id="2040484"/>
    <lineage>
        <taxon>Eukaryota</taxon>
        <taxon>Metazoa</taxon>
        <taxon>Ecdysozoa</taxon>
        <taxon>Arthropoda</taxon>
        <taxon>Hexapoda</taxon>
        <taxon>Insecta</taxon>
        <taxon>Pterygota</taxon>
        <taxon>Neoptera</taxon>
        <taxon>Paraneoptera</taxon>
        <taxon>Hemiptera</taxon>
        <taxon>Auchenorrhyncha</taxon>
        <taxon>Membracoidea</taxon>
        <taxon>Cicadellidae</taxon>
        <taxon>Deltocephalinae</taxon>
        <taxon>Deltocephalini</taxon>
        <taxon>Alobaldia</taxon>
    </lineage>
</organism>
<dbReference type="GO" id="GO:0008137">
    <property type="term" value="F:NADH dehydrogenase (ubiquinone) activity"/>
    <property type="evidence" value="ECO:0007669"/>
    <property type="project" value="UniProtKB-UniRule"/>
</dbReference>
<evidence type="ECO:0000256" key="9">
    <source>
        <dbReference type="RuleBase" id="RU003640"/>
    </source>
</evidence>
<dbReference type="PANTHER" id="PTHR11058:SF9">
    <property type="entry name" value="NADH-UBIQUINONE OXIDOREDUCTASE CHAIN 3"/>
    <property type="match status" value="1"/>
</dbReference>
<dbReference type="AlphaFoldDB" id="A0A343KJ64"/>
<feature type="transmembrane region" description="Helical" evidence="9">
    <location>
        <begin position="6"/>
        <end position="25"/>
    </location>
</feature>
<dbReference type="GO" id="GO:0030964">
    <property type="term" value="C:NADH dehydrogenase complex"/>
    <property type="evidence" value="ECO:0007669"/>
    <property type="project" value="TreeGrafter"/>
</dbReference>
<dbReference type="InterPro" id="IPR038430">
    <property type="entry name" value="NDAH_ubi_oxred_su3_sf"/>
</dbReference>
<comment type="catalytic activity">
    <reaction evidence="8 9">
        <text>a ubiquinone + NADH + 5 H(+)(in) = a ubiquinol + NAD(+) + 4 H(+)(out)</text>
        <dbReference type="Rhea" id="RHEA:29091"/>
        <dbReference type="Rhea" id="RHEA-COMP:9565"/>
        <dbReference type="Rhea" id="RHEA-COMP:9566"/>
        <dbReference type="ChEBI" id="CHEBI:15378"/>
        <dbReference type="ChEBI" id="CHEBI:16389"/>
        <dbReference type="ChEBI" id="CHEBI:17976"/>
        <dbReference type="ChEBI" id="CHEBI:57540"/>
        <dbReference type="ChEBI" id="CHEBI:57945"/>
        <dbReference type="EC" id="7.1.1.2"/>
    </reaction>
</comment>
<dbReference type="InterPro" id="IPR000440">
    <property type="entry name" value="NADH_UbQ/plastoQ_OxRdtase_su3"/>
</dbReference>
<keyword evidence="7 9" id="KW-0472">Membrane</keyword>
<dbReference type="EMBL" id="KY039116">
    <property type="protein sequence ID" value="ATG83169.1"/>
    <property type="molecule type" value="Genomic_DNA"/>
</dbReference>
<evidence type="ECO:0000256" key="5">
    <source>
        <dbReference type="ARBA" id="ARBA00022692"/>
    </source>
</evidence>
<dbReference type="Gene3D" id="1.20.58.1610">
    <property type="entry name" value="NADH:ubiquinone/plastoquinone oxidoreductase, chain 3"/>
    <property type="match status" value="1"/>
</dbReference>
<dbReference type="EC" id="7.1.1.2" evidence="9"/>
<protein>
    <recommendedName>
        <fullName evidence="3 9">NADH-ubiquinone oxidoreductase chain 3</fullName>
        <ecNumber evidence="9">7.1.1.2</ecNumber>
    </recommendedName>
</protein>
<keyword evidence="9" id="KW-0830">Ubiquinone</keyword>
<keyword evidence="5 9" id="KW-0812">Transmembrane</keyword>
<feature type="transmembrane region" description="Helical" evidence="9">
    <location>
        <begin position="85"/>
        <end position="105"/>
    </location>
</feature>
<keyword evidence="9" id="KW-0520">NAD</keyword>
<dbReference type="Pfam" id="PF00507">
    <property type="entry name" value="Oxidored_q4"/>
    <property type="match status" value="1"/>
</dbReference>
<evidence type="ECO:0000256" key="6">
    <source>
        <dbReference type="ARBA" id="ARBA00022989"/>
    </source>
</evidence>
<gene>
    <name evidence="10" type="primary">nad3</name>
</gene>
<evidence type="ECO:0000313" key="10">
    <source>
        <dbReference type="EMBL" id="ATG83169.1"/>
    </source>
</evidence>
<keyword evidence="9" id="KW-0679">Respiratory chain</keyword>
<sequence length="117" mass="13506">MNLVLNSLLTITGILMMMIMVITLTSKKILIDSQKSTPFECGFNPISYTRIPFSIHFFSVAVIFLIFDIEIIMIMPMIITSKTSMTLFWMMTSMGFTLILLIGLYHEWYNGMIDWTS</sequence>
<keyword evidence="9" id="KW-0249">Electron transport</keyword>
<name>A0A343KJ64_9HEMI</name>
<comment type="subcellular location">
    <subcellularLocation>
        <location evidence="1">Membrane</location>
    </subcellularLocation>
    <subcellularLocation>
        <location evidence="9">Mitochondrion membrane</location>
        <topology evidence="9">Multi-pass membrane protein</topology>
    </subcellularLocation>
</comment>
<evidence type="ECO:0000256" key="3">
    <source>
        <dbReference type="ARBA" id="ARBA00021007"/>
    </source>
</evidence>
<evidence type="ECO:0000256" key="8">
    <source>
        <dbReference type="ARBA" id="ARBA00049551"/>
    </source>
</evidence>
<proteinExistence type="inferred from homology"/>
<evidence type="ECO:0000256" key="1">
    <source>
        <dbReference type="ARBA" id="ARBA00004370"/>
    </source>
</evidence>